<feature type="signal peptide" evidence="1">
    <location>
        <begin position="1"/>
        <end position="23"/>
    </location>
</feature>
<dbReference type="EMBL" id="JAIGNK010000005">
    <property type="protein sequence ID" value="MBX7459317.1"/>
    <property type="molecule type" value="Genomic_DNA"/>
</dbReference>
<evidence type="ECO:0008006" key="4">
    <source>
        <dbReference type="Google" id="ProtNLM"/>
    </source>
</evidence>
<reference evidence="2 3" key="1">
    <citation type="submission" date="2021-08" db="EMBL/GenBank/DDBJ databases">
        <title>Comparative Genomics Analysis of the Genus Qipengyuania Reveals Extensive Genetic Diversity and Metabolic Versatility, Including the Description of Fifteen Novel Species.</title>
        <authorList>
            <person name="Liu Y."/>
        </authorList>
    </citation>
    <scope>NUCLEOTIDE SEQUENCE [LARGE SCALE GENOMIC DNA]</scope>
    <source>
        <strain evidence="2 3">1NDH17</strain>
    </source>
</reference>
<dbReference type="Proteomes" id="UP000783253">
    <property type="component" value="Unassembled WGS sequence"/>
</dbReference>
<feature type="chain" id="PRO_5045324995" description="Outer membrane assembly lipoprotein YfiO" evidence="1">
    <location>
        <begin position="24"/>
        <end position="705"/>
    </location>
</feature>
<organism evidence="2 3">
    <name type="scientific">Qipengyuania polymorpha</name>
    <dbReference type="NCBI Taxonomy" id="2867234"/>
    <lineage>
        <taxon>Bacteria</taxon>
        <taxon>Pseudomonadati</taxon>
        <taxon>Pseudomonadota</taxon>
        <taxon>Alphaproteobacteria</taxon>
        <taxon>Sphingomonadales</taxon>
        <taxon>Erythrobacteraceae</taxon>
        <taxon>Qipengyuania</taxon>
    </lineage>
</organism>
<evidence type="ECO:0000313" key="3">
    <source>
        <dbReference type="Proteomes" id="UP000783253"/>
    </source>
</evidence>
<comment type="caution">
    <text evidence="2">The sequence shown here is derived from an EMBL/GenBank/DDBJ whole genome shotgun (WGS) entry which is preliminary data.</text>
</comment>
<evidence type="ECO:0000313" key="2">
    <source>
        <dbReference type="EMBL" id="MBX7459317.1"/>
    </source>
</evidence>
<dbReference type="PROSITE" id="PS51257">
    <property type="entry name" value="PROKAR_LIPOPROTEIN"/>
    <property type="match status" value="1"/>
</dbReference>
<keyword evidence="1" id="KW-0732">Signal</keyword>
<gene>
    <name evidence="2" type="ORF">K3152_13770</name>
</gene>
<sequence>MRGLRALAMVLFAAVLWPATAQASGGYSCGASWSLESPDTDCASTVVISPGNDTRVNLLLLMRESASPRPDAPPLQRGWEFQEYGNTFFEWQMLADALFPASPRPGYPQFYGTRCQSVKGGGEVFMAAVTRNGRVGPMDRLKLAEGRVALVSQCEGDLSTRELDRLTVQRNYISPAAGEFGTYIIGASAFYASDWRTAAAKFSALKKAKDAWVREAAYYMVARTALAMANDSAVNEWGYFDADKTDLQAASLARSALADYLKAYPSGRFANSARGLLRRATWLGGEASRQGEHYARLLASVDPHSVPARELLEEIDNKFLLRSDVAKAMHGPLLLAAHDLLRMRRSEDGGDALGAYSRYGGKLLSAKDLEAQASAFAERPDLYSFLKANHAYYVAKDYRRVLQLVPDDARRKSYTPLQFSRQALRGMALAKLGDRNEAGFWQELLVGAGTAYQRPTAELGLALAWERAGQVEKAFAANSPIRDARIRERLLEYSAGPQLLRQVASKTAQSGEERDLAAYVLLYRELSHGQYASALRDLGLVRKGAPTNHYDEKTYEPLTPVGLFTSGKFSQAYACPALRETLGRLSRSARDVQGRLCLAEFYRLNGFDDHYLDYEQAEGTLGSYADYPGKPVPRSAIYDAIIAEPGVPRDAKAYALYRAIHCYAPSKYSTCGGEQVPEAKRGAWFRRLKGEFGDTRWAKEAKYYW</sequence>
<evidence type="ECO:0000256" key="1">
    <source>
        <dbReference type="SAM" id="SignalP"/>
    </source>
</evidence>
<keyword evidence="3" id="KW-1185">Reference proteome</keyword>
<protein>
    <recommendedName>
        <fullName evidence="4">Outer membrane assembly lipoprotein YfiO</fullName>
    </recommendedName>
</protein>
<dbReference type="RefSeq" id="WP_221574704.1">
    <property type="nucleotide sequence ID" value="NZ_JAIGNK010000005.1"/>
</dbReference>
<name>A0ABS7J0H5_9SPHN</name>
<proteinExistence type="predicted"/>
<accession>A0ABS7J0H5</accession>